<dbReference type="GO" id="GO:0006508">
    <property type="term" value="P:proteolysis"/>
    <property type="evidence" value="ECO:0007669"/>
    <property type="project" value="InterPro"/>
</dbReference>
<dbReference type="EMBL" id="BMAW01060432">
    <property type="protein sequence ID" value="GFT26213.1"/>
    <property type="molecule type" value="Genomic_DNA"/>
</dbReference>
<dbReference type="AlphaFoldDB" id="A0A8X6NQE4"/>
<gene>
    <name evidence="4" type="primary">VMPA_19</name>
    <name evidence="4" type="ORF">NPIL_288001</name>
</gene>
<comment type="cofactor">
    <cofactor evidence="1">
        <name>Zn(2+)</name>
        <dbReference type="ChEBI" id="CHEBI:29105"/>
    </cofactor>
</comment>
<name>A0A8X6NQE4_NEPPI</name>
<feature type="domain" description="Peptidase M12A" evidence="3">
    <location>
        <begin position="20"/>
        <end position="116"/>
    </location>
</feature>
<dbReference type="Pfam" id="PF01400">
    <property type="entry name" value="Astacin"/>
    <property type="match status" value="1"/>
</dbReference>
<dbReference type="OrthoDB" id="6434463at2759"/>
<dbReference type="PANTHER" id="PTHR10127">
    <property type="entry name" value="DISCOIDIN, CUB, EGF, LAMININ , AND ZINC METALLOPROTEASE DOMAIN CONTAINING"/>
    <property type="match status" value="1"/>
</dbReference>
<dbReference type="Gene3D" id="3.40.390.10">
    <property type="entry name" value="Collagenase (Catalytic Domain)"/>
    <property type="match status" value="1"/>
</dbReference>
<proteinExistence type="predicted"/>
<dbReference type="PROSITE" id="PS51864">
    <property type="entry name" value="ASTACIN"/>
    <property type="match status" value="1"/>
</dbReference>
<comment type="caution">
    <text evidence="2">Lacks conserved residue(s) required for the propagation of feature annotation.</text>
</comment>
<organism evidence="4 5">
    <name type="scientific">Nephila pilipes</name>
    <name type="common">Giant wood spider</name>
    <name type="synonym">Nephila maculata</name>
    <dbReference type="NCBI Taxonomy" id="299642"/>
    <lineage>
        <taxon>Eukaryota</taxon>
        <taxon>Metazoa</taxon>
        <taxon>Ecdysozoa</taxon>
        <taxon>Arthropoda</taxon>
        <taxon>Chelicerata</taxon>
        <taxon>Arachnida</taxon>
        <taxon>Araneae</taxon>
        <taxon>Araneomorphae</taxon>
        <taxon>Entelegynae</taxon>
        <taxon>Araneoidea</taxon>
        <taxon>Nephilidae</taxon>
        <taxon>Nephila</taxon>
    </lineage>
</organism>
<reference evidence="4" key="1">
    <citation type="submission" date="2020-08" db="EMBL/GenBank/DDBJ databases">
        <title>Multicomponent nature underlies the extraordinary mechanical properties of spider dragline silk.</title>
        <authorList>
            <person name="Kono N."/>
            <person name="Nakamura H."/>
            <person name="Mori M."/>
            <person name="Yoshida Y."/>
            <person name="Ohtoshi R."/>
            <person name="Malay A.D."/>
            <person name="Moran D.A.P."/>
            <person name="Tomita M."/>
            <person name="Numata K."/>
            <person name="Arakawa K."/>
        </authorList>
    </citation>
    <scope>NUCLEOTIDE SEQUENCE</scope>
</reference>
<evidence type="ECO:0000313" key="5">
    <source>
        <dbReference type="Proteomes" id="UP000887013"/>
    </source>
</evidence>
<evidence type="ECO:0000313" key="4">
    <source>
        <dbReference type="EMBL" id="GFT26213.1"/>
    </source>
</evidence>
<keyword evidence="5" id="KW-1185">Reference proteome</keyword>
<sequence>MENPDMYQGDILLDDDDDRNALVGDTYKWPEGVIPYEISYSLTKYSDQIEEAMNYLSNRTCIQFTERRYFDDDFLYIFPGYGQVYFLFKYRNDPFLFKCFLFYALFQTQRIRLGLH</sequence>
<dbReference type="SUPFAM" id="SSF55486">
    <property type="entry name" value="Metalloproteases ('zincins'), catalytic domain"/>
    <property type="match status" value="1"/>
</dbReference>
<evidence type="ECO:0000256" key="1">
    <source>
        <dbReference type="ARBA" id="ARBA00001947"/>
    </source>
</evidence>
<dbReference type="GO" id="GO:0004222">
    <property type="term" value="F:metalloendopeptidase activity"/>
    <property type="evidence" value="ECO:0007669"/>
    <property type="project" value="InterPro"/>
</dbReference>
<dbReference type="InterPro" id="IPR024079">
    <property type="entry name" value="MetalloPept_cat_dom_sf"/>
</dbReference>
<dbReference type="InterPro" id="IPR001506">
    <property type="entry name" value="Peptidase_M12A"/>
</dbReference>
<evidence type="ECO:0000259" key="3">
    <source>
        <dbReference type="PROSITE" id="PS51864"/>
    </source>
</evidence>
<dbReference type="PANTHER" id="PTHR10127:SF850">
    <property type="entry name" value="METALLOENDOPEPTIDASE"/>
    <property type="match status" value="1"/>
</dbReference>
<dbReference type="Proteomes" id="UP000887013">
    <property type="component" value="Unassembled WGS sequence"/>
</dbReference>
<comment type="caution">
    <text evidence="4">The sequence shown here is derived from an EMBL/GenBank/DDBJ whole genome shotgun (WGS) entry which is preliminary data.</text>
</comment>
<evidence type="ECO:0000256" key="2">
    <source>
        <dbReference type="PROSITE-ProRule" id="PRU01211"/>
    </source>
</evidence>
<protein>
    <submittedName>
        <fullName evidence="4">Metalloendopeptidase</fullName>
    </submittedName>
</protein>
<accession>A0A8X6NQE4</accession>